<organism evidence="2 3">
    <name type="scientific">Natronobacterium texcoconense</name>
    <dbReference type="NCBI Taxonomy" id="1095778"/>
    <lineage>
        <taxon>Archaea</taxon>
        <taxon>Methanobacteriati</taxon>
        <taxon>Methanobacteriota</taxon>
        <taxon>Stenosarchaea group</taxon>
        <taxon>Halobacteria</taxon>
        <taxon>Halobacteriales</taxon>
        <taxon>Natrialbaceae</taxon>
        <taxon>Natronobacterium</taxon>
    </lineage>
</organism>
<accession>A0A1H1G9J6</accession>
<dbReference type="OrthoDB" id="187751at2157"/>
<reference evidence="3" key="1">
    <citation type="submission" date="2016-10" db="EMBL/GenBank/DDBJ databases">
        <authorList>
            <person name="Varghese N."/>
            <person name="Submissions S."/>
        </authorList>
    </citation>
    <scope>NUCLEOTIDE SEQUENCE [LARGE SCALE GENOMIC DNA]</scope>
    <source>
        <strain evidence="3">DSM 24767</strain>
    </source>
</reference>
<proteinExistence type="predicted"/>
<dbReference type="PROSITE" id="PS51318">
    <property type="entry name" value="TAT"/>
    <property type="match status" value="1"/>
</dbReference>
<name>A0A1H1G9J6_NATTX</name>
<dbReference type="RefSeq" id="WP_090381788.1">
    <property type="nucleotide sequence ID" value="NZ_FNLC01000002.1"/>
</dbReference>
<dbReference type="AlphaFoldDB" id="A0A1H1G9J6"/>
<evidence type="ECO:0000313" key="3">
    <source>
        <dbReference type="Proteomes" id="UP000198848"/>
    </source>
</evidence>
<keyword evidence="3" id="KW-1185">Reference proteome</keyword>
<dbReference type="EMBL" id="FNLC01000002">
    <property type="protein sequence ID" value="SDR09867.1"/>
    <property type="molecule type" value="Genomic_DNA"/>
</dbReference>
<evidence type="ECO:0000256" key="1">
    <source>
        <dbReference type="SAM" id="MobiDB-lite"/>
    </source>
</evidence>
<feature type="compositionally biased region" description="Acidic residues" evidence="1">
    <location>
        <begin position="173"/>
        <end position="184"/>
    </location>
</feature>
<dbReference type="STRING" id="1095778.SAMN04489842_2328"/>
<dbReference type="PROSITE" id="PS51257">
    <property type="entry name" value="PROKAR_LIPOPROTEIN"/>
    <property type="match status" value="1"/>
</dbReference>
<dbReference type="InterPro" id="IPR006311">
    <property type="entry name" value="TAT_signal"/>
</dbReference>
<feature type="region of interest" description="Disordered" evidence="1">
    <location>
        <begin position="25"/>
        <end position="52"/>
    </location>
</feature>
<protein>
    <submittedName>
        <fullName evidence="2">Uncharacterized protein</fullName>
    </submittedName>
</protein>
<sequence length="184" mass="19958">MDTNPSRRRLLQLGGVGATASLAGCSQFDISDDESADPETESELEVGEEPDIDPEDGFTALVQPDQDELQALEMEIMEAVEAGELSQMEAQEEFQQRQAELTAERAVAFEDDVAGDDDLSIEAGIADIGAFLLDGPDERLLDTLRDSEVNGLVPGEEYAQMLEQQQAETVPVPEEDPDADPDDD</sequence>
<dbReference type="Proteomes" id="UP000198848">
    <property type="component" value="Unassembled WGS sequence"/>
</dbReference>
<evidence type="ECO:0000313" key="2">
    <source>
        <dbReference type="EMBL" id="SDR09867.1"/>
    </source>
</evidence>
<feature type="compositionally biased region" description="Acidic residues" evidence="1">
    <location>
        <begin position="30"/>
        <end position="52"/>
    </location>
</feature>
<gene>
    <name evidence="2" type="ORF">SAMN04489842_2328</name>
</gene>
<feature type="region of interest" description="Disordered" evidence="1">
    <location>
        <begin position="160"/>
        <end position="184"/>
    </location>
</feature>